<feature type="region of interest" description="Disordered" evidence="2">
    <location>
        <begin position="316"/>
        <end position="421"/>
    </location>
</feature>
<feature type="compositionally biased region" description="Basic and acidic residues" evidence="2">
    <location>
        <begin position="376"/>
        <end position="397"/>
    </location>
</feature>
<dbReference type="EMBL" id="CDMZ01000754">
    <property type="protein sequence ID" value="CEM20851.1"/>
    <property type="molecule type" value="Genomic_DNA"/>
</dbReference>
<feature type="coiled-coil region" evidence="1">
    <location>
        <begin position="92"/>
        <end position="125"/>
    </location>
</feature>
<organism evidence="3">
    <name type="scientific">Chromera velia CCMP2878</name>
    <dbReference type="NCBI Taxonomy" id="1169474"/>
    <lineage>
        <taxon>Eukaryota</taxon>
        <taxon>Sar</taxon>
        <taxon>Alveolata</taxon>
        <taxon>Colpodellida</taxon>
        <taxon>Chromeraceae</taxon>
        <taxon>Chromera</taxon>
    </lineage>
</organism>
<sequence>MSLGATVLHLKQENWFFFDKAEERHEQICEALSRDYSTCAPLFDKLSGACDSAAGQIAKQQEAENDRRDTVVKMREALKRLDEQLEGQPKDHREAEKVFKEAESRLDMENKALKLQEERIRAQHQTVGAHLKRTENSFGLRIEKSRGAVRYVFSHLSERLPELECHMDLRLEVQTDSQGKETRSYSIVSCSPPIWSPPATSKASTDLLSRLLSDLAAKKVDLACLTAVVRQRFRDFVRREDEEAEKKERNKQPPATQLSNRSALRPPRHSTVKITGRPSQVDGSASTPTPSPPVASSPQGTLGMCRASVQAQAAAAPLPGCSSSTPEKSRGAGGTPEEAESRTPVPVPPPRVRVASAKTWTSPPVSSSAERPPGGETERESETVLLHGDIEEGRTEGLDGAPSSGGPARPPLSTLMEMDDY</sequence>
<evidence type="ECO:0000256" key="2">
    <source>
        <dbReference type="SAM" id="MobiDB-lite"/>
    </source>
</evidence>
<feature type="compositionally biased region" description="Polar residues" evidence="2">
    <location>
        <begin position="358"/>
        <end position="369"/>
    </location>
</feature>
<name>A0A0G4FZN6_9ALVE</name>
<feature type="compositionally biased region" description="Polar residues" evidence="2">
    <location>
        <begin position="253"/>
        <end position="262"/>
    </location>
</feature>
<feature type="compositionally biased region" description="Basic and acidic residues" evidence="2">
    <location>
        <begin position="240"/>
        <end position="251"/>
    </location>
</feature>
<accession>A0A0G4FZN6</accession>
<protein>
    <submittedName>
        <fullName evidence="3">Uncharacterized protein</fullName>
    </submittedName>
</protein>
<evidence type="ECO:0000313" key="3">
    <source>
        <dbReference type="EMBL" id="CEM20851.1"/>
    </source>
</evidence>
<dbReference type="Gene3D" id="3.30.457.50">
    <property type="entry name" value="Chromosome segregation protein Spc25"/>
    <property type="match status" value="1"/>
</dbReference>
<dbReference type="AlphaFoldDB" id="A0A0G4FZN6"/>
<feature type="region of interest" description="Disordered" evidence="2">
    <location>
        <begin position="240"/>
        <end position="301"/>
    </location>
</feature>
<evidence type="ECO:0000256" key="1">
    <source>
        <dbReference type="SAM" id="Coils"/>
    </source>
</evidence>
<reference evidence="3" key="1">
    <citation type="submission" date="2014-11" db="EMBL/GenBank/DDBJ databases">
        <authorList>
            <person name="Otto D Thomas"/>
            <person name="Naeem Raeece"/>
        </authorList>
    </citation>
    <scope>NUCLEOTIDE SEQUENCE</scope>
</reference>
<gene>
    <name evidence="3" type="ORF">Cvel_19483</name>
</gene>
<keyword evidence="1" id="KW-0175">Coiled coil</keyword>
<dbReference type="VEuPathDB" id="CryptoDB:Cvel_19483"/>
<proteinExistence type="predicted"/>